<dbReference type="PANTHER" id="PTHR35882:SF2">
    <property type="entry name" value="PELA"/>
    <property type="match status" value="1"/>
</dbReference>
<organism evidence="2 3">
    <name type="scientific">Salinisphaera dokdonensis CL-ES53</name>
    <dbReference type="NCBI Taxonomy" id="1304272"/>
    <lineage>
        <taxon>Bacteria</taxon>
        <taxon>Pseudomonadati</taxon>
        <taxon>Pseudomonadota</taxon>
        <taxon>Gammaproteobacteria</taxon>
        <taxon>Salinisphaerales</taxon>
        <taxon>Salinisphaeraceae</taxon>
        <taxon>Salinisphaera</taxon>
    </lineage>
</organism>
<proteinExistence type="predicted"/>
<dbReference type="InterPro" id="IPR013785">
    <property type="entry name" value="Aldolase_TIM"/>
</dbReference>
<dbReference type="SUPFAM" id="SSF51445">
    <property type="entry name" value="(Trans)glycosidases"/>
    <property type="match status" value="1"/>
</dbReference>
<gene>
    <name evidence="2" type="ORF">SADO_00660</name>
</gene>
<keyword evidence="3" id="KW-1185">Reference proteome</keyword>
<dbReference type="InterPro" id="IPR017853">
    <property type="entry name" value="GH"/>
</dbReference>
<name>A0ABV2AVT0_9GAMM</name>
<dbReference type="InterPro" id="IPR016925">
    <property type="entry name" value="UCP029570"/>
</dbReference>
<evidence type="ECO:0000313" key="2">
    <source>
        <dbReference type="EMBL" id="MES1927722.1"/>
    </source>
</evidence>
<evidence type="ECO:0000259" key="1">
    <source>
        <dbReference type="Pfam" id="PF03537"/>
    </source>
</evidence>
<feature type="domain" description="Glycoside-hydrolase family GH114 TIM-barrel" evidence="1">
    <location>
        <begin position="71"/>
        <end position="300"/>
    </location>
</feature>
<protein>
    <submittedName>
        <fullName evidence="2">Signal peptide protein</fullName>
    </submittedName>
</protein>
<dbReference type="PANTHER" id="PTHR35882">
    <property type="entry name" value="PELA"/>
    <property type="match status" value="1"/>
</dbReference>
<dbReference type="InterPro" id="IPR011330">
    <property type="entry name" value="Glyco_hydro/deAcase_b/a-brl"/>
</dbReference>
<dbReference type="SUPFAM" id="SSF88713">
    <property type="entry name" value="Glycoside hydrolase/deacetylase"/>
    <property type="match status" value="1"/>
</dbReference>
<dbReference type="Proteomes" id="UP001460888">
    <property type="component" value="Unassembled WGS sequence"/>
</dbReference>
<accession>A0ABV2AVT0</accession>
<dbReference type="RefSeq" id="WP_353108377.1">
    <property type="nucleotide sequence ID" value="NZ_APND01000001.1"/>
</dbReference>
<dbReference type="Gene3D" id="3.20.20.70">
    <property type="entry name" value="Aldolase class I"/>
    <property type="match status" value="1"/>
</dbReference>
<dbReference type="CDD" id="cd10922">
    <property type="entry name" value="CE4_PelA_like_C"/>
    <property type="match status" value="1"/>
</dbReference>
<dbReference type="Gene3D" id="3.20.20.370">
    <property type="entry name" value="Glycoside hydrolase/deacetylase"/>
    <property type="match status" value="1"/>
</dbReference>
<dbReference type="PIRSF" id="PIRSF029570">
    <property type="entry name" value="UCP029570"/>
    <property type="match status" value="1"/>
</dbReference>
<comment type="caution">
    <text evidence="2">The sequence shown here is derived from an EMBL/GenBank/DDBJ whole genome shotgun (WGS) entry which is preliminary data.</text>
</comment>
<dbReference type="Pfam" id="PF03537">
    <property type="entry name" value="Glyco_hydro_114"/>
    <property type="match status" value="1"/>
</dbReference>
<sequence length="959" mass="105917">MTFAGYHFSQQSEVAARGGYHCPWSRCCNTFVGKALAILLAVFMMATQAPADTGDQPSVAFYYGNDVPVHMLNQFDWAVVESEHLSDKQFKAIEQYGTMAFAYVSLGEAEQWRGADAVPQAALKARNENWNSQVADLSHSEWGDYIVNERVRPLWEAGYRAVFLDTLDSYRLFATDEVSVQQQQKALVTLIRRIRSEFPGVKLLLNRGFEILDQVQDEIVGVAAESLYKSWDARTQSYRNVRPEDTEYLLGKLGEVRDTYGVPAIAIDYVEPSKRDEARATAQRIADAGLVPWVTNGALNQVGVGTIEPMPRKVLILYDDTSTEYGEFGYASAHLYAATPLEYLGYGAVYQDVNRALPNDTLVGRYAGIVTWFNARVGNGTNYRSWLLEQMDDGMKVAMLGDPGVPISGDLAERMGVQVVASDVESSPKVVSSDALLGFEGMPSHSRPEQSGYKAMNDDVVSHLVVSSGDNIEFAPVITADWGGVALSPWLLQDGIGDESRWILDPFAFLSRALSLPTIPIPDATTENGSRYWMTEVDGDAFMNRAAFPGSPFTGEVMLKQIFREYRVPTTVSIIEGELAPDGLYPELTTTLEPIAREIFKLPWVEIATHTFSHPFAWLNLREGELTAEGKTAAGEGYNLPIKDYRFSLEKEIEGSTRYINEKLAPPGKKVKMVLWSGDALPPKEAVALADQYGLDNLNGGNTHVTTDNPSLTNVSPSLRPFGDHVQVLSPQTNENIYTNFMTRPLWGFRRVIETYKLTDTPRRLKPIDIYFHFYSAGQPASLNALKDVFDYVKSEQTLPIYTSTYSRIARNWYNAGVARRLDGDWQITGATNMRTLRLPASLGWPDIASSTGVVGVRDLSQGRYVALSGDARVNLKLDGAVPSVPHVRRSNGRVTQWQVDEGSTVLEMASEYVPLEIELAGIRGCRVSADGAARSGGGDAVTLRYKASTSGPVRIDCG</sequence>
<evidence type="ECO:0000313" key="3">
    <source>
        <dbReference type="Proteomes" id="UP001460888"/>
    </source>
</evidence>
<dbReference type="EMBL" id="APND01000001">
    <property type="protein sequence ID" value="MES1927722.1"/>
    <property type="molecule type" value="Genomic_DNA"/>
</dbReference>
<dbReference type="InterPro" id="IPR004352">
    <property type="entry name" value="GH114_TIM-barrel"/>
</dbReference>
<reference evidence="2 3" key="1">
    <citation type="submission" date="2013-03" db="EMBL/GenBank/DDBJ databases">
        <title>Salinisphaera dokdonensis CL-ES53 Genome Sequencing.</title>
        <authorList>
            <person name="Li C."/>
            <person name="Lai Q."/>
            <person name="Shao Z."/>
        </authorList>
    </citation>
    <scope>NUCLEOTIDE SEQUENCE [LARGE SCALE GENOMIC DNA]</scope>
    <source>
        <strain evidence="2 3">CL-ES53</strain>
    </source>
</reference>